<dbReference type="KEGG" id="som:SOMG_04488"/>
<evidence type="ECO:0000313" key="10">
    <source>
        <dbReference type="EMBL" id="WBW75013.1"/>
    </source>
</evidence>
<dbReference type="AlphaFoldDB" id="A0AAE9WFV0"/>
<keyword evidence="7" id="KW-0472">Membrane</keyword>
<dbReference type="RefSeq" id="XP_056039256.1">
    <property type="nucleotide sequence ID" value="XM_056183272.1"/>
</dbReference>
<dbReference type="Gene3D" id="1.20.58.1970">
    <property type="match status" value="1"/>
</dbReference>
<dbReference type="InterPro" id="IPR048684">
    <property type="entry name" value="COG4_C"/>
</dbReference>
<dbReference type="SMART" id="SM00762">
    <property type="entry name" value="Cog4"/>
    <property type="match status" value="1"/>
</dbReference>
<evidence type="ECO:0000256" key="8">
    <source>
        <dbReference type="ARBA" id="ARBA00031340"/>
    </source>
</evidence>
<keyword evidence="4" id="KW-0813">Transport</keyword>
<keyword evidence="11" id="KW-1185">Reference proteome</keyword>
<sequence>MTNLSVYECTNLNQIEALFQSLQVKSKQTDEQLESLLDDRQPIESYKSTFKTLGERLVLLVTQIDELKHEFCDISIVDQQVIDNIKVVDREQNRLKECLLYVRQVRDFKECLIELNRAMLRQQWEKAADFVHRANCTSPSIIQGKFALAVVPTSEQPLSPTETLNEVVESLHALFQREFQKAARNKDQKEITRYFKLFPLIGKEKEGLEAYWHFFGGIIASKARATLDEPPSHSLFFSQAFTGLVEHVASIVRAHTPLVLRYYKAKNTITVIENLQYDCDRQGSIIISTMYDVRRISSLLHSIESYKFLLLNAKVKHRNLPLDQREMERVSLQVLHPLLNELTSILTKWNMYKVFMSRFIYRLLNPDPSFKSNNERSFECANVFSSSVVEELNSDQLIPSLLHLETYYLKHSMETAFELEEHYTRVLPWTSSIVDDVMYVTKQIIQRVFFSGSSAYLDKFVHETLCPIFKISYFAYISSDLTGLCGSIRSQFQKFKDAGKVQKPFYERFVILTNSASLSKQYLCTVLDEIQKKDNEVYPFYKDKEQVSATLDKFRSDSSMFDKLCSYAFNTYFPIFLLPKIEITIDDAFMDCEYVLSYDDYTKELARERPLVSRLRVIWNRITAFDEFTQENQFTLTSMACEKAASYLEHLVLYKIQWNEYGAMALESDLSQCIHVLSKEQVQLRDNFERLQELLLLLVWESESASPSQIVEDLSLRLLSLDIVAAIQEKKKASETKGE</sequence>
<gene>
    <name evidence="10" type="primary">cog4</name>
    <name evidence="10" type="ORF">SOMG_04488</name>
</gene>
<dbReference type="Pfam" id="PF20662">
    <property type="entry name" value="COG4_C"/>
    <property type="match status" value="1"/>
</dbReference>
<dbReference type="Pfam" id="PF08318">
    <property type="entry name" value="COG4_m"/>
    <property type="match status" value="1"/>
</dbReference>
<protein>
    <recommendedName>
        <fullName evidence="3">Conserved oligomeric Golgi complex subunit 4</fullName>
    </recommendedName>
    <alternativeName>
        <fullName evidence="8">Component of oligomeric Golgi complex 4</fullName>
    </alternativeName>
</protein>
<dbReference type="GeneID" id="80877961"/>
<dbReference type="InterPro" id="IPR048680">
    <property type="entry name" value="COG4_N"/>
</dbReference>
<dbReference type="InterPro" id="IPR013167">
    <property type="entry name" value="COG4_M"/>
</dbReference>
<dbReference type="Proteomes" id="UP001212411">
    <property type="component" value="Chromosome 3"/>
</dbReference>
<dbReference type="EMBL" id="CP115613">
    <property type="protein sequence ID" value="WBW75013.1"/>
    <property type="molecule type" value="Genomic_DNA"/>
</dbReference>
<evidence type="ECO:0000256" key="5">
    <source>
        <dbReference type="ARBA" id="ARBA00022927"/>
    </source>
</evidence>
<evidence type="ECO:0000256" key="3">
    <source>
        <dbReference type="ARBA" id="ARBA00020975"/>
    </source>
</evidence>
<dbReference type="Pfam" id="PF20663">
    <property type="entry name" value="COG4_N"/>
    <property type="match status" value="1"/>
</dbReference>
<feature type="domain" description="COG4 transport protein middle alpha-helical bundle" evidence="9">
    <location>
        <begin position="164"/>
        <end position="482"/>
    </location>
</feature>
<dbReference type="GO" id="GO:0000139">
    <property type="term" value="C:Golgi membrane"/>
    <property type="evidence" value="ECO:0007669"/>
    <property type="project" value="UniProtKB-SubCell"/>
</dbReference>
<keyword evidence="6" id="KW-0333">Golgi apparatus</keyword>
<dbReference type="InterPro" id="IPR048682">
    <property type="entry name" value="COG4"/>
</dbReference>
<dbReference type="PANTHER" id="PTHR24016">
    <property type="entry name" value="CONSERVED OLIGOMERIC GOLGI COMPLEX SUBUNIT 4"/>
    <property type="match status" value="1"/>
</dbReference>
<comment type="subcellular location">
    <subcellularLocation>
        <location evidence="1">Golgi apparatus membrane</location>
        <topology evidence="1">Peripheral membrane protein</topology>
    </subcellularLocation>
</comment>
<dbReference type="GO" id="GO:0015031">
    <property type="term" value="P:protein transport"/>
    <property type="evidence" value="ECO:0007669"/>
    <property type="project" value="UniProtKB-KW"/>
</dbReference>
<proteinExistence type="inferred from homology"/>
<name>A0AAE9WFV0_9SCHI</name>
<evidence type="ECO:0000256" key="4">
    <source>
        <dbReference type="ARBA" id="ARBA00022448"/>
    </source>
</evidence>
<accession>A0AAE9WFV0</accession>
<evidence type="ECO:0000256" key="1">
    <source>
        <dbReference type="ARBA" id="ARBA00004395"/>
    </source>
</evidence>
<evidence type="ECO:0000313" key="11">
    <source>
        <dbReference type="Proteomes" id="UP001212411"/>
    </source>
</evidence>
<reference evidence="10 11" key="1">
    <citation type="journal article" date="2023" name="G3 (Bethesda)">
        <title>A high-quality reference genome for the fission yeast Schizosaccharomyces osmophilus.</title>
        <authorList>
            <person name="Jia G.S."/>
            <person name="Zhang W.C."/>
            <person name="Liang Y."/>
            <person name="Liu X.H."/>
            <person name="Rhind N."/>
            <person name="Pidoux A."/>
            <person name="Brysch-Herzberg M."/>
            <person name="Du L.L."/>
        </authorList>
    </citation>
    <scope>NUCLEOTIDE SEQUENCE [LARGE SCALE GENOMIC DNA]</scope>
    <source>
        <strain evidence="10 11">CBS 15793</strain>
    </source>
</reference>
<evidence type="ECO:0000259" key="9">
    <source>
        <dbReference type="SMART" id="SM00762"/>
    </source>
</evidence>
<evidence type="ECO:0000256" key="7">
    <source>
        <dbReference type="ARBA" id="ARBA00023136"/>
    </source>
</evidence>
<keyword evidence="5" id="KW-0653">Protein transport</keyword>
<evidence type="ECO:0000256" key="2">
    <source>
        <dbReference type="ARBA" id="ARBA00009215"/>
    </source>
</evidence>
<organism evidence="10 11">
    <name type="scientific">Schizosaccharomyces osmophilus</name>
    <dbReference type="NCBI Taxonomy" id="2545709"/>
    <lineage>
        <taxon>Eukaryota</taxon>
        <taxon>Fungi</taxon>
        <taxon>Dikarya</taxon>
        <taxon>Ascomycota</taxon>
        <taxon>Taphrinomycotina</taxon>
        <taxon>Schizosaccharomycetes</taxon>
        <taxon>Schizosaccharomycetales</taxon>
        <taxon>Schizosaccharomycetaceae</taxon>
        <taxon>Schizosaccharomyces</taxon>
    </lineage>
</organism>
<evidence type="ECO:0000256" key="6">
    <source>
        <dbReference type="ARBA" id="ARBA00023034"/>
    </source>
</evidence>
<comment type="similarity">
    <text evidence="2">Belongs to the COG4 family.</text>
</comment>
<dbReference type="PANTHER" id="PTHR24016:SF0">
    <property type="entry name" value="CONSERVED OLIGOMERIC GOLGI COMPLEX SUBUNIT 4"/>
    <property type="match status" value="1"/>
</dbReference>